<feature type="transmembrane region" description="Helical" evidence="6">
    <location>
        <begin position="222"/>
        <end position="240"/>
    </location>
</feature>
<keyword evidence="4 6" id="KW-1133">Transmembrane helix</keyword>
<dbReference type="InterPro" id="IPR022791">
    <property type="entry name" value="L-PG_synthase/AglD"/>
</dbReference>
<accession>A0A1F4V3D0</accession>
<gene>
    <name evidence="7" type="ORF">A2982_03300</name>
</gene>
<evidence type="ECO:0000313" key="8">
    <source>
        <dbReference type="Proteomes" id="UP000178771"/>
    </source>
</evidence>
<keyword evidence="3 6" id="KW-0812">Transmembrane</keyword>
<evidence type="ECO:0008006" key="9">
    <source>
        <dbReference type="Google" id="ProtNLM"/>
    </source>
</evidence>
<evidence type="ECO:0000313" key="7">
    <source>
        <dbReference type="EMBL" id="OGC51672.1"/>
    </source>
</evidence>
<evidence type="ECO:0000256" key="6">
    <source>
        <dbReference type="SAM" id="Phobius"/>
    </source>
</evidence>
<evidence type="ECO:0000256" key="1">
    <source>
        <dbReference type="ARBA" id="ARBA00004651"/>
    </source>
</evidence>
<dbReference type="STRING" id="1802624.A2982_03300"/>
<feature type="transmembrane region" description="Helical" evidence="6">
    <location>
        <begin position="9"/>
        <end position="27"/>
    </location>
</feature>
<name>A0A1F4V3D0_UNCKA</name>
<dbReference type="EMBL" id="MEVH01000015">
    <property type="protein sequence ID" value="OGC51672.1"/>
    <property type="molecule type" value="Genomic_DNA"/>
</dbReference>
<feature type="transmembrane region" description="Helical" evidence="6">
    <location>
        <begin position="121"/>
        <end position="142"/>
    </location>
</feature>
<proteinExistence type="predicted"/>
<sequence length="299" mass="33573">MKISKNVKILVRIFISASLIGYLIYSQDIGAIVTQFRSFNLLYLGLALIIRVIATYLASTRWRIILETSKIKVKTWDLFVLYLKGYFYNNFLPTQMGGDVYRAVVLGGKIKDQSLSLFSVFLDRFGGLLVLLVFSLFGISSMFGFKGIAIGIAIFVIGLFLYFPVLNFFSAKIKFLVKFKEASELFVRNKKKAFLVIFYSFIVQILSFAITYVLFLGVNINLPLWSVIAYMPLTSLSLLIPSMNGIGTQETVYAFLFKGAGVTEPLSITASIMTHLVRVVMSLVGGFFILTGVEFNKKD</sequence>
<keyword evidence="2" id="KW-1003">Cell membrane</keyword>
<feature type="transmembrane region" description="Helical" evidence="6">
    <location>
        <begin position="148"/>
        <end position="171"/>
    </location>
</feature>
<dbReference type="NCBIfam" id="TIGR00374">
    <property type="entry name" value="flippase-like domain"/>
    <property type="match status" value="1"/>
</dbReference>
<keyword evidence="5 6" id="KW-0472">Membrane</keyword>
<comment type="caution">
    <text evidence="7">The sequence shown here is derived from an EMBL/GenBank/DDBJ whole genome shotgun (WGS) entry which is preliminary data.</text>
</comment>
<dbReference type="AlphaFoldDB" id="A0A1F4V3D0"/>
<reference evidence="7 8" key="1">
    <citation type="journal article" date="2016" name="Nat. Commun.">
        <title>Thousands of microbial genomes shed light on interconnected biogeochemical processes in an aquifer system.</title>
        <authorList>
            <person name="Anantharaman K."/>
            <person name="Brown C.T."/>
            <person name="Hug L.A."/>
            <person name="Sharon I."/>
            <person name="Castelle C.J."/>
            <person name="Probst A.J."/>
            <person name="Thomas B.C."/>
            <person name="Singh A."/>
            <person name="Wilkins M.J."/>
            <person name="Karaoz U."/>
            <person name="Brodie E.L."/>
            <person name="Williams K.H."/>
            <person name="Hubbard S.S."/>
            <person name="Banfield J.F."/>
        </authorList>
    </citation>
    <scope>NUCLEOTIDE SEQUENCE [LARGE SCALE GENOMIC DNA]</scope>
</reference>
<feature type="transmembrane region" description="Helical" evidence="6">
    <location>
        <begin position="39"/>
        <end position="58"/>
    </location>
</feature>
<dbReference type="PANTHER" id="PTHR40277:SF1">
    <property type="entry name" value="BLL5419 PROTEIN"/>
    <property type="match status" value="1"/>
</dbReference>
<feature type="transmembrane region" description="Helical" evidence="6">
    <location>
        <begin position="192"/>
        <end position="216"/>
    </location>
</feature>
<evidence type="ECO:0000256" key="4">
    <source>
        <dbReference type="ARBA" id="ARBA00022989"/>
    </source>
</evidence>
<comment type="subcellular location">
    <subcellularLocation>
        <location evidence="1">Cell membrane</location>
        <topology evidence="1">Multi-pass membrane protein</topology>
    </subcellularLocation>
</comment>
<evidence type="ECO:0000256" key="3">
    <source>
        <dbReference type="ARBA" id="ARBA00022692"/>
    </source>
</evidence>
<evidence type="ECO:0000256" key="2">
    <source>
        <dbReference type="ARBA" id="ARBA00022475"/>
    </source>
</evidence>
<dbReference type="Pfam" id="PF03706">
    <property type="entry name" value="LPG_synthase_TM"/>
    <property type="match status" value="1"/>
</dbReference>
<feature type="transmembrane region" description="Helical" evidence="6">
    <location>
        <begin position="276"/>
        <end position="295"/>
    </location>
</feature>
<dbReference type="Proteomes" id="UP000178771">
    <property type="component" value="Unassembled WGS sequence"/>
</dbReference>
<evidence type="ECO:0000256" key="5">
    <source>
        <dbReference type="ARBA" id="ARBA00023136"/>
    </source>
</evidence>
<dbReference type="PANTHER" id="PTHR40277">
    <property type="entry name" value="BLL5419 PROTEIN"/>
    <property type="match status" value="1"/>
</dbReference>
<organism evidence="7 8">
    <name type="scientific">candidate division WWE3 bacterium RIFCSPLOWO2_01_FULL_39_13</name>
    <dbReference type="NCBI Taxonomy" id="1802624"/>
    <lineage>
        <taxon>Bacteria</taxon>
        <taxon>Katanobacteria</taxon>
    </lineage>
</organism>
<dbReference type="GO" id="GO:0005886">
    <property type="term" value="C:plasma membrane"/>
    <property type="evidence" value="ECO:0007669"/>
    <property type="project" value="UniProtKB-SubCell"/>
</dbReference>
<protein>
    <recommendedName>
        <fullName evidence="9">Flippase-like domain-containing protein</fullName>
    </recommendedName>
</protein>